<dbReference type="AlphaFoldDB" id="A0A7L4K4N5"/>
<dbReference type="EMBL" id="VWPQ01006529">
    <property type="protein sequence ID" value="NXY47808.1"/>
    <property type="molecule type" value="Genomic_DNA"/>
</dbReference>
<evidence type="ECO:0000256" key="2">
    <source>
        <dbReference type="SAM" id="Phobius"/>
    </source>
</evidence>
<feature type="non-terminal residue" evidence="4">
    <location>
        <position position="466"/>
    </location>
</feature>
<accession>A0A7L4K4N5</accession>
<dbReference type="SUPFAM" id="SSF47473">
    <property type="entry name" value="EF-hand"/>
    <property type="match status" value="1"/>
</dbReference>
<protein>
    <submittedName>
        <fullName evidence="4">EFC14 protein</fullName>
    </submittedName>
</protein>
<feature type="region of interest" description="Disordered" evidence="1">
    <location>
        <begin position="1"/>
        <end position="47"/>
    </location>
</feature>
<feature type="compositionally biased region" description="Polar residues" evidence="1">
    <location>
        <begin position="361"/>
        <end position="374"/>
    </location>
</feature>
<feature type="region of interest" description="Disordered" evidence="1">
    <location>
        <begin position="353"/>
        <end position="400"/>
    </location>
</feature>
<keyword evidence="5" id="KW-1185">Reference proteome</keyword>
<dbReference type="PANTHER" id="PTHR15717">
    <property type="entry name" value="PROTEIN KIAA0494"/>
    <property type="match status" value="1"/>
</dbReference>
<dbReference type="InterPro" id="IPR002048">
    <property type="entry name" value="EF_hand_dom"/>
</dbReference>
<dbReference type="PANTHER" id="PTHR15717:SF2">
    <property type="entry name" value="EF-HAND CALCIUM-BINDING DOMAIN-CONTAINING PROTEIN 14"/>
    <property type="match status" value="1"/>
</dbReference>
<sequence length="466" mass="51548">MKKRKELNALIGLAADGRRKKPAKKGSGHRLLRTEPPASDSESSSDEDEFGVAAARGRCGKGDYLRCCKFCYPLCAFVILAACVVACVGLVWMQVALKEDLDAIKEKFRTMESNQKTSFQEIPKLNEDLVQKQKQLEQIETGELGLNKIWINITEINKQLSLLTSTVNHLKNNVKSASDLISLPSTVEKLQKASIVNVVIALATKKLALMKISVSNFESLNNFLGTSSWMFSAGVVESQPEKLSKWMCAGFILQESQSLHAALDKLNNTAVAYQKLNDLKLLNVDSAIGNLSRRVVLLENSPLAVNNLDKRENLSTYVVKAFFLHMQETVTRDSQVSKLREKLQMISVLAGKPENDRPLETSKNVESSLSTTAKPTDLSRLASRSADDNAESSGQLRHLSLPGVSSMEDLQNLFKRATVDADGKLSYEDLQKLLGSTAQESQSFKKFDTDGDEKYSLQELRLALDV</sequence>
<feature type="transmembrane region" description="Helical" evidence="2">
    <location>
        <begin position="70"/>
        <end position="93"/>
    </location>
</feature>
<evidence type="ECO:0000256" key="1">
    <source>
        <dbReference type="SAM" id="MobiDB-lite"/>
    </source>
</evidence>
<dbReference type="GO" id="GO:0005509">
    <property type="term" value="F:calcium ion binding"/>
    <property type="evidence" value="ECO:0007669"/>
    <property type="project" value="InterPro"/>
</dbReference>
<dbReference type="InterPro" id="IPR042352">
    <property type="entry name" value="EFCAB14"/>
</dbReference>
<reference evidence="4 5" key="1">
    <citation type="submission" date="2019-09" db="EMBL/GenBank/DDBJ databases">
        <title>Bird 10,000 Genomes (B10K) Project - Family phase.</title>
        <authorList>
            <person name="Zhang G."/>
        </authorList>
    </citation>
    <scope>NUCLEOTIDE SEQUENCE [LARGE SCALE GENOMIC DNA]</scope>
    <source>
        <strain evidence="4">B10K-CU-031-02</strain>
        <tissue evidence="4">Muscle</tissue>
    </source>
</reference>
<feature type="non-terminal residue" evidence="4">
    <location>
        <position position="1"/>
    </location>
</feature>
<dbReference type="Gene3D" id="1.10.238.10">
    <property type="entry name" value="EF-hand"/>
    <property type="match status" value="1"/>
</dbReference>
<keyword evidence="2" id="KW-0472">Membrane</keyword>
<evidence type="ECO:0000259" key="3">
    <source>
        <dbReference type="PROSITE" id="PS50222"/>
    </source>
</evidence>
<dbReference type="OrthoDB" id="10009315at2759"/>
<proteinExistence type="predicted"/>
<comment type="caution">
    <text evidence="4">The sequence shown here is derived from an EMBL/GenBank/DDBJ whole genome shotgun (WGS) entry which is preliminary data.</text>
</comment>
<dbReference type="Proteomes" id="UP000519239">
    <property type="component" value="Unassembled WGS sequence"/>
</dbReference>
<feature type="compositionally biased region" description="Basic residues" evidence="1">
    <location>
        <begin position="18"/>
        <end position="31"/>
    </location>
</feature>
<name>A0A7L4K4N5_9AVES</name>
<evidence type="ECO:0000313" key="5">
    <source>
        <dbReference type="Proteomes" id="UP000519239"/>
    </source>
</evidence>
<dbReference type="InterPro" id="IPR011992">
    <property type="entry name" value="EF-hand-dom_pair"/>
</dbReference>
<keyword evidence="2" id="KW-0812">Transmembrane</keyword>
<keyword evidence="2" id="KW-1133">Transmembrane helix</keyword>
<feature type="domain" description="EF-hand" evidence="3">
    <location>
        <begin position="405"/>
        <end position="440"/>
    </location>
</feature>
<evidence type="ECO:0000313" key="4">
    <source>
        <dbReference type="EMBL" id="NXY47808.1"/>
    </source>
</evidence>
<gene>
    <name evidence="4" type="primary">Efcab14</name>
    <name evidence="4" type="ORF">CEUAER_R06976</name>
</gene>
<dbReference type="PROSITE" id="PS50222">
    <property type="entry name" value="EF_HAND_2"/>
    <property type="match status" value="1"/>
</dbReference>
<organism evidence="4 5">
    <name type="scientific">Ceuthmochares aereus</name>
    <dbReference type="NCBI Taxonomy" id="1961834"/>
    <lineage>
        <taxon>Eukaryota</taxon>
        <taxon>Metazoa</taxon>
        <taxon>Chordata</taxon>
        <taxon>Craniata</taxon>
        <taxon>Vertebrata</taxon>
        <taxon>Euteleostomi</taxon>
        <taxon>Archelosauria</taxon>
        <taxon>Archosauria</taxon>
        <taxon>Dinosauria</taxon>
        <taxon>Saurischia</taxon>
        <taxon>Theropoda</taxon>
        <taxon>Coelurosauria</taxon>
        <taxon>Aves</taxon>
        <taxon>Neognathae</taxon>
        <taxon>Neoaves</taxon>
        <taxon>Otidimorphae</taxon>
        <taxon>Cuculiformes</taxon>
        <taxon>Cuculidae</taxon>
        <taxon>Ceuthmochares</taxon>
    </lineage>
</organism>